<sequence>MEELCPGEVSVVGGRLQPSAAVPSSAPCHCPVGPPSQQPQPPPGVETEVLEGNDFDDPDYFPEQGKFLSVEHVDPS</sequence>
<evidence type="ECO:0000256" key="1">
    <source>
        <dbReference type="SAM" id="MobiDB-lite"/>
    </source>
</evidence>
<evidence type="ECO:0000313" key="3">
    <source>
        <dbReference type="Proteomes" id="UP000729402"/>
    </source>
</evidence>
<dbReference type="AlphaFoldDB" id="A0A8J5SWZ4"/>
<dbReference type="EMBL" id="JAAALK010000283">
    <property type="protein sequence ID" value="KAG8076767.1"/>
    <property type="molecule type" value="Genomic_DNA"/>
</dbReference>
<feature type="region of interest" description="Disordered" evidence="1">
    <location>
        <begin position="22"/>
        <end position="45"/>
    </location>
</feature>
<organism evidence="2 3">
    <name type="scientific">Zizania palustris</name>
    <name type="common">Northern wild rice</name>
    <dbReference type="NCBI Taxonomy" id="103762"/>
    <lineage>
        <taxon>Eukaryota</taxon>
        <taxon>Viridiplantae</taxon>
        <taxon>Streptophyta</taxon>
        <taxon>Embryophyta</taxon>
        <taxon>Tracheophyta</taxon>
        <taxon>Spermatophyta</taxon>
        <taxon>Magnoliopsida</taxon>
        <taxon>Liliopsida</taxon>
        <taxon>Poales</taxon>
        <taxon>Poaceae</taxon>
        <taxon>BOP clade</taxon>
        <taxon>Oryzoideae</taxon>
        <taxon>Oryzeae</taxon>
        <taxon>Zizaniinae</taxon>
        <taxon>Zizania</taxon>
    </lineage>
</organism>
<dbReference type="Proteomes" id="UP000729402">
    <property type="component" value="Unassembled WGS sequence"/>
</dbReference>
<reference evidence="2" key="2">
    <citation type="submission" date="2021-02" db="EMBL/GenBank/DDBJ databases">
        <authorList>
            <person name="Kimball J.A."/>
            <person name="Haas M.W."/>
            <person name="Macchietto M."/>
            <person name="Kono T."/>
            <person name="Duquette J."/>
            <person name="Shao M."/>
        </authorList>
    </citation>
    <scope>NUCLEOTIDE SEQUENCE</scope>
    <source>
        <tissue evidence="2">Fresh leaf tissue</tissue>
    </source>
</reference>
<proteinExistence type="predicted"/>
<reference evidence="2" key="1">
    <citation type="journal article" date="2021" name="bioRxiv">
        <title>Whole Genome Assembly and Annotation of Northern Wild Rice, Zizania palustris L., Supports a Whole Genome Duplication in the Zizania Genus.</title>
        <authorList>
            <person name="Haas M."/>
            <person name="Kono T."/>
            <person name="Macchietto M."/>
            <person name="Millas R."/>
            <person name="McGilp L."/>
            <person name="Shao M."/>
            <person name="Duquette J."/>
            <person name="Hirsch C.N."/>
            <person name="Kimball J."/>
        </authorList>
    </citation>
    <scope>NUCLEOTIDE SEQUENCE</scope>
    <source>
        <tissue evidence="2">Fresh leaf tissue</tissue>
    </source>
</reference>
<name>A0A8J5SWZ4_ZIZPA</name>
<accession>A0A8J5SWZ4</accession>
<keyword evidence="3" id="KW-1185">Reference proteome</keyword>
<protein>
    <submittedName>
        <fullName evidence="2">Uncharacterized protein</fullName>
    </submittedName>
</protein>
<gene>
    <name evidence="2" type="ORF">GUJ93_ZPchr0006g41222</name>
</gene>
<evidence type="ECO:0000313" key="2">
    <source>
        <dbReference type="EMBL" id="KAG8076767.1"/>
    </source>
</evidence>
<comment type="caution">
    <text evidence="2">The sequence shown here is derived from an EMBL/GenBank/DDBJ whole genome shotgun (WGS) entry which is preliminary data.</text>
</comment>
<feature type="compositionally biased region" description="Pro residues" evidence="1">
    <location>
        <begin position="32"/>
        <end position="44"/>
    </location>
</feature>